<name>A0A2M8H9C3_9GAMM</name>
<dbReference type="PANTHER" id="PTHR43150">
    <property type="entry name" value="HYPERKINETIC, ISOFORM M"/>
    <property type="match status" value="1"/>
</dbReference>
<protein>
    <submittedName>
        <fullName evidence="5">L-glyceraldehyde 3-phosphate reductase</fullName>
    </submittedName>
</protein>
<feature type="domain" description="NADP-dependent oxidoreductase" evidence="4">
    <location>
        <begin position="30"/>
        <end position="321"/>
    </location>
</feature>
<evidence type="ECO:0000313" key="6">
    <source>
        <dbReference type="Proteomes" id="UP000232060"/>
    </source>
</evidence>
<gene>
    <name evidence="5" type="ORF">CUC44_10900</name>
</gene>
<evidence type="ECO:0000256" key="1">
    <source>
        <dbReference type="ARBA" id="ARBA00006515"/>
    </source>
</evidence>
<accession>A0A2M8H9C3</accession>
<evidence type="ECO:0000256" key="3">
    <source>
        <dbReference type="ARBA" id="ARBA00023002"/>
    </source>
</evidence>
<dbReference type="RefSeq" id="WP_100859977.1">
    <property type="nucleotide sequence ID" value="NZ_PGCP01000015.1"/>
</dbReference>
<comment type="caution">
    <text evidence="5">The sequence shown here is derived from an EMBL/GenBank/DDBJ whole genome shotgun (WGS) entry which is preliminary data.</text>
</comment>
<keyword evidence="3" id="KW-0560">Oxidoreductase</keyword>
<evidence type="ECO:0000259" key="4">
    <source>
        <dbReference type="Pfam" id="PF00248"/>
    </source>
</evidence>
<dbReference type="Gene3D" id="3.20.20.100">
    <property type="entry name" value="NADP-dependent oxidoreductase domain"/>
    <property type="match status" value="1"/>
</dbReference>
<dbReference type="AlphaFoldDB" id="A0A2M8H9C3"/>
<dbReference type="GO" id="GO:0016491">
    <property type="term" value="F:oxidoreductase activity"/>
    <property type="evidence" value="ECO:0007669"/>
    <property type="project" value="UniProtKB-KW"/>
</dbReference>
<dbReference type="OrthoDB" id="9772407at2"/>
<dbReference type="InterPro" id="IPR005399">
    <property type="entry name" value="K_chnl_volt-dep_bsu_KCNAB-rel"/>
</dbReference>
<keyword evidence="6" id="KW-1185">Reference proteome</keyword>
<comment type="similarity">
    <text evidence="1">Belongs to the shaker potassium channel beta subunit family.</text>
</comment>
<evidence type="ECO:0000256" key="2">
    <source>
        <dbReference type="ARBA" id="ARBA00022857"/>
    </source>
</evidence>
<dbReference type="SUPFAM" id="SSF51430">
    <property type="entry name" value="NAD(P)-linked oxidoreductase"/>
    <property type="match status" value="1"/>
</dbReference>
<dbReference type="GO" id="GO:0051596">
    <property type="term" value="P:methylglyoxal catabolic process"/>
    <property type="evidence" value="ECO:0007669"/>
    <property type="project" value="TreeGrafter"/>
</dbReference>
<evidence type="ECO:0000313" key="5">
    <source>
        <dbReference type="EMBL" id="PJC93166.1"/>
    </source>
</evidence>
<sequence length="331" mass="36052">MDDHYLAAPDRYQRQPYRPAGHHGLRLPSIGLGLWHNFGEGSDPARVKAMVHQAFDLGITHFDLANNYGPPPGSAETTFGGLLKNSLAPYRDELIIASKAGYVMWDGPYGDGGSAKYLFASLHQSLRRLGLDYVDIFYHHRPDPRTPLEETCQALALMVRQGKALYIGLSNYPAALAAKAAARLAELGTPCLVNQLKYSLFQREIEAQTLPVCREQGVGVVAFSPLAGGLLSDRYLAGIPADSRAASASPFLQPDQITQDKLARIRALHALARQRGQALSQLALQWVLRDPIVSCALIGASSPQQIVSAVDALTLPALEDDLQHKILEIMN</sequence>
<organism evidence="5 6">
    <name type="scientific">Aeromonas lusitana</name>
    <dbReference type="NCBI Taxonomy" id="931529"/>
    <lineage>
        <taxon>Bacteria</taxon>
        <taxon>Pseudomonadati</taxon>
        <taxon>Pseudomonadota</taxon>
        <taxon>Gammaproteobacteria</taxon>
        <taxon>Aeromonadales</taxon>
        <taxon>Aeromonadaceae</taxon>
        <taxon>Aeromonas</taxon>
    </lineage>
</organism>
<dbReference type="InterPro" id="IPR036812">
    <property type="entry name" value="NAD(P)_OxRdtase_dom_sf"/>
</dbReference>
<dbReference type="Pfam" id="PF00248">
    <property type="entry name" value="Aldo_ket_red"/>
    <property type="match status" value="1"/>
</dbReference>
<proteinExistence type="inferred from homology"/>
<dbReference type="Proteomes" id="UP000232060">
    <property type="component" value="Unassembled WGS sequence"/>
</dbReference>
<keyword evidence="2" id="KW-0521">NADP</keyword>
<dbReference type="InterPro" id="IPR023210">
    <property type="entry name" value="NADP_OxRdtase_dom"/>
</dbReference>
<reference evidence="5 6" key="1">
    <citation type="submission" date="2017-11" db="EMBL/GenBank/DDBJ databases">
        <title>Draft genome sequence of environmental isolate Aeromonas lusitania sp. nov. MDC 2473.</title>
        <authorList>
            <person name="Colston S.M."/>
            <person name="Navarro A."/>
            <person name="Martinez-Murcia A.J."/>
            <person name="Graf J."/>
        </authorList>
    </citation>
    <scope>NUCLEOTIDE SEQUENCE [LARGE SCALE GENOMIC DNA]</scope>
    <source>
        <strain evidence="5 6">MDC 2473</strain>
    </source>
</reference>
<dbReference type="EMBL" id="PGCP01000015">
    <property type="protein sequence ID" value="PJC93166.1"/>
    <property type="molecule type" value="Genomic_DNA"/>
</dbReference>
<dbReference type="PANTHER" id="PTHR43150:SF4">
    <property type="entry name" value="L-GLYCERALDEHYDE 3-PHOSPHATE REDUCTASE"/>
    <property type="match status" value="1"/>
</dbReference>